<proteinExistence type="predicted"/>
<dbReference type="Proteomes" id="UP000008810">
    <property type="component" value="Chromosome 1"/>
</dbReference>
<sequence>MVGKILSKIAHCQNTISVIGFSKNSGQPRTCRNVYFRFNSPCEAATATSTFFSFLEEITSSDGDERRQRQ</sequence>
<dbReference type="EMBL" id="CM000880">
    <property type="protein sequence ID" value="PNT76338.1"/>
    <property type="molecule type" value="Genomic_DNA"/>
</dbReference>
<evidence type="ECO:0000313" key="2">
    <source>
        <dbReference type="EnsemblPlants" id="PNT76338"/>
    </source>
</evidence>
<dbReference type="EnsemblPlants" id="PNT76338">
    <property type="protein sequence ID" value="PNT76338"/>
    <property type="gene ID" value="BRADI_1g47175v3"/>
</dbReference>
<reference evidence="1 2" key="1">
    <citation type="journal article" date="2010" name="Nature">
        <title>Genome sequencing and analysis of the model grass Brachypodium distachyon.</title>
        <authorList>
            <consortium name="International Brachypodium Initiative"/>
        </authorList>
    </citation>
    <scope>NUCLEOTIDE SEQUENCE [LARGE SCALE GENOMIC DNA]</scope>
    <source>
        <strain evidence="1 2">Bd21</strain>
    </source>
</reference>
<dbReference type="InParanoid" id="A0A2K2DPZ4"/>
<evidence type="ECO:0000313" key="3">
    <source>
        <dbReference type="Proteomes" id="UP000008810"/>
    </source>
</evidence>
<protein>
    <submittedName>
        <fullName evidence="1 2">Uncharacterized protein</fullName>
    </submittedName>
</protein>
<name>A0A2K2DPZ4_BRADI</name>
<reference evidence="2" key="3">
    <citation type="submission" date="2018-08" db="UniProtKB">
        <authorList>
            <consortium name="EnsemblPlants"/>
        </authorList>
    </citation>
    <scope>IDENTIFICATION</scope>
    <source>
        <strain evidence="2">cv. Bd21</strain>
    </source>
</reference>
<gene>
    <name evidence="1" type="ORF">BRADI_1g47175v3</name>
</gene>
<evidence type="ECO:0000313" key="1">
    <source>
        <dbReference type="EMBL" id="PNT76338.1"/>
    </source>
</evidence>
<reference evidence="1" key="2">
    <citation type="submission" date="2017-06" db="EMBL/GenBank/DDBJ databases">
        <title>WGS assembly of Brachypodium distachyon.</title>
        <authorList>
            <consortium name="The International Brachypodium Initiative"/>
            <person name="Lucas S."/>
            <person name="Harmon-Smith M."/>
            <person name="Lail K."/>
            <person name="Tice H."/>
            <person name="Grimwood J."/>
            <person name="Bruce D."/>
            <person name="Barry K."/>
            <person name="Shu S."/>
            <person name="Lindquist E."/>
            <person name="Wang M."/>
            <person name="Pitluck S."/>
            <person name="Vogel J.P."/>
            <person name="Garvin D.F."/>
            <person name="Mockler T.C."/>
            <person name="Schmutz J."/>
            <person name="Rokhsar D."/>
            <person name="Bevan M.W."/>
        </authorList>
    </citation>
    <scope>NUCLEOTIDE SEQUENCE</scope>
    <source>
        <strain evidence="1">Bd21</strain>
    </source>
</reference>
<organism evidence="1">
    <name type="scientific">Brachypodium distachyon</name>
    <name type="common">Purple false brome</name>
    <name type="synonym">Trachynia distachya</name>
    <dbReference type="NCBI Taxonomy" id="15368"/>
    <lineage>
        <taxon>Eukaryota</taxon>
        <taxon>Viridiplantae</taxon>
        <taxon>Streptophyta</taxon>
        <taxon>Embryophyta</taxon>
        <taxon>Tracheophyta</taxon>
        <taxon>Spermatophyta</taxon>
        <taxon>Magnoliopsida</taxon>
        <taxon>Liliopsida</taxon>
        <taxon>Poales</taxon>
        <taxon>Poaceae</taxon>
        <taxon>BOP clade</taxon>
        <taxon>Pooideae</taxon>
        <taxon>Stipodae</taxon>
        <taxon>Brachypodieae</taxon>
        <taxon>Brachypodium</taxon>
    </lineage>
</organism>
<dbReference type="Gramene" id="PNT76338">
    <property type="protein sequence ID" value="PNT76338"/>
    <property type="gene ID" value="BRADI_1g47175v3"/>
</dbReference>
<keyword evidence="3" id="KW-1185">Reference proteome</keyword>
<accession>A0A2K2DPZ4</accession>
<dbReference type="AlphaFoldDB" id="A0A2K2DPZ4"/>